<evidence type="ECO:0000256" key="10">
    <source>
        <dbReference type="SAM" id="Coils"/>
    </source>
</evidence>
<keyword evidence="7 9" id="KW-0413">Isomerase</keyword>
<dbReference type="InterPro" id="IPR027417">
    <property type="entry name" value="P-loop_NTPase"/>
</dbReference>
<feature type="binding site" evidence="9">
    <location>
        <begin position="511"/>
        <end position="518"/>
    </location>
    <ligand>
        <name>ATP</name>
        <dbReference type="ChEBI" id="CHEBI:30616"/>
    </ligand>
</feature>
<dbReference type="AlphaFoldDB" id="A0A914BCR3"/>
<feature type="domain" description="MIT" evidence="14">
    <location>
        <begin position="178"/>
        <end position="255"/>
    </location>
</feature>
<dbReference type="GO" id="GO:0005524">
    <property type="term" value="F:ATP binding"/>
    <property type="evidence" value="ECO:0007669"/>
    <property type="project" value="UniProtKB-UniRule"/>
</dbReference>
<dbReference type="OrthoDB" id="10251136at2759"/>
<dbReference type="FunFam" id="1.10.8.60:FF:000022">
    <property type="entry name" value="Fidgetin like 1"/>
    <property type="match status" value="1"/>
</dbReference>
<evidence type="ECO:0000256" key="3">
    <source>
        <dbReference type="ARBA" id="ARBA00022741"/>
    </source>
</evidence>
<dbReference type="GO" id="GO:0005819">
    <property type="term" value="C:spindle"/>
    <property type="evidence" value="ECO:0007669"/>
    <property type="project" value="UniProtKB-UniRule"/>
</dbReference>
<dbReference type="GeneID" id="119741918"/>
<keyword evidence="3 9" id="KW-0547">Nucleotide-binding</keyword>
<evidence type="ECO:0000259" key="14">
    <source>
        <dbReference type="SMART" id="SM00745"/>
    </source>
</evidence>
<keyword evidence="6 9" id="KW-0206">Cytoskeleton</keyword>
<dbReference type="FunFam" id="3.40.50.300:FF:000093">
    <property type="entry name" value="Fidgetin-like 1"/>
    <property type="match status" value="1"/>
</dbReference>
<comment type="catalytic activity">
    <reaction evidence="8 9">
        <text>n ATP + n H2O + a microtubule = n ADP + n phosphate + (n+1) alpha/beta tubulin heterodimers.</text>
        <dbReference type="EC" id="5.6.1.1"/>
    </reaction>
</comment>
<dbReference type="InterPro" id="IPR003960">
    <property type="entry name" value="ATPase_AAA_CS"/>
</dbReference>
<dbReference type="InterPro" id="IPR003593">
    <property type="entry name" value="AAA+_ATPase"/>
</dbReference>
<dbReference type="PROSITE" id="PS00674">
    <property type="entry name" value="AAA"/>
    <property type="match status" value="1"/>
</dbReference>
<keyword evidence="16" id="KW-1185">Reference proteome</keyword>
<feature type="transmembrane region" description="Helical" evidence="12">
    <location>
        <begin position="90"/>
        <end position="113"/>
    </location>
</feature>
<feature type="coiled-coil region" evidence="10">
    <location>
        <begin position="232"/>
        <end position="259"/>
    </location>
</feature>
<dbReference type="SMART" id="SM00745">
    <property type="entry name" value="MIT"/>
    <property type="match status" value="1"/>
</dbReference>
<dbReference type="GO" id="GO:0005874">
    <property type="term" value="C:microtubule"/>
    <property type="evidence" value="ECO:0007669"/>
    <property type="project" value="UniProtKB-UniRule"/>
</dbReference>
<dbReference type="HAMAP" id="MF_03021">
    <property type="entry name" value="Spastin"/>
    <property type="match status" value="1"/>
</dbReference>
<dbReference type="InterPro" id="IPR003959">
    <property type="entry name" value="ATPase_AAA_core"/>
</dbReference>
<keyword evidence="12" id="KW-1133">Transmembrane helix</keyword>
<dbReference type="GO" id="GO:0016887">
    <property type="term" value="F:ATP hydrolysis activity"/>
    <property type="evidence" value="ECO:0007669"/>
    <property type="project" value="InterPro"/>
</dbReference>
<dbReference type="PANTHER" id="PTHR23074:SF86">
    <property type="entry name" value="SPASTIN"/>
    <property type="match status" value="1"/>
</dbReference>
<evidence type="ECO:0000256" key="9">
    <source>
        <dbReference type="HAMAP-Rule" id="MF_03021"/>
    </source>
</evidence>
<organism evidence="15 16">
    <name type="scientific">Patiria miniata</name>
    <name type="common">Bat star</name>
    <name type="synonym">Asterina miniata</name>
    <dbReference type="NCBI Taxonomy" id="46514"/>
    <lineage>
        <taxon>Eukaryota</taxon>
        <taxon>Metazoa</taxon>
        <taxon>Echinodermata</taxon>
        <taxon>Eleutherozoa</taxon>
        <taxon>Asterozoa</taxon>
        <taxon>Asteroidea</taxon>
        <taxon>Valvatacea</taxon>
        <taxon>Valvatida</taxon>
        <taxon>Asterinidae</taxon>
        <taxon>Patiria</taxon>
    </lineage>
</organism>
<dbReference type="GO" id="GO:0016020">
    <property type="term" value="C:membrane"/>
    <property type="evidence" value="ECO:0007669"/>
    <property type="project" value="UniProtKB-SubCell"/>
</dbReference>
<dbReference type="CDD" id="cd02679">
    <property type="entry name" value="MIT_spastin"/>
    <property type="match status" value="1"/>
</dbReference>
<evidence type="ECO:0000256" key="12">
    <source>
        <dbReference type="SAM" id="Phobius"/>
    </source>
</evidence>
<feature type="region of interest" description="Disordered" evidence="11">
    <location>
        <begin position="267"/>
        <end position="332"/>
    </location>
</feature>
<dbReference type="CDD" id="cd19524">
    <property type="entry name" value="RecA-like_spastin"/>
    <property type="match status" value="1"/>
</dbReference>
<evidence type="ECO:0000256" key="1">
    <source>
        <dbReference type="ARBA" id="ARBA00022490"/>
    </source>
</evidence>
<dbReference type="PANTHER" id="PTHR23074">
    <property type="entry name" value="AAA DOMAIN-CONTAINING"/>
    <property type="match status" value="1"/>
</dbReference>
<keyword evidence="10" id="KW-0175">Coiled coil</keyword>
<dbReference type="CTD" id="6683"/>
<dbReference type="Proteomes" id="UP000887568">
    <property type="component" value="Unplaced"/>
</dbReference>
<dbReference type="GO" id="GO:0008568">
    <property type="term" value="F:microtubule severing ATPase activity"/>
    <property type="evidence" value="ECO:0007669"/>
    <property type="project" value="UniProtKB-UniRule"/>
</dbReference>
<dbReference type="GO" id="GO:0005813">
    <property type="term" value="C:centrosome"/>
    <property type="evidence" value="ECO:0007669"/>
    <property type="project" value="UniProtKB-SubCell"/>
</dbReference>
<keyword evidence="12" id="KW-0812">Transmembrane</keyword>
<dbReference type="EnsemblMetazoa" id="XM_038217868.1">
    <property type="protein sequence ID" value="XP_038073796.1"/>
    <property type="gene ID" value="LOC119741918"/>
</dbReference>
<dbReference type="Gene3D" id="1.10.8.60">
    <property type="match status" value="1"/>
</dbReference>
<reference evidence="15" key="1">
    <citation type="submission" date="2022-11" db="UniProtKB">
        <authorList>
            <consortium name="EnsemblMetazoa"/>
        </authorList>
    </citation>
    <scope>IDENTIFICATION</scope>
</reference>
<feature type="compositionally biased region" description="Low complexity" evidence="11">
    <location>
        <begin position="277"/>
        <end position="293"/>
    </location>
</feature>
<keyword evidence="1 9" id="KW-0963">Cytoplasm</keyword>
<evidence type="ECO:0000256" key="2">
    <source>
        <dbReference type="ARBA" id="ARBA00022701"/>
    </source>
</evidence>
<dbReference type="SUPFAM" id="SSF116846">
    <property type="entry name" value="MIT domain"/>
    <property type="match status" value="1"/>
</dbReference>
<dbReference type="SMART" id="SM00382">
    <property type="entry name" value="AAA"/>
    <property type="match status" value="1"/>
</dbReference>
<dbReference type="GO" id="GO:0005737">
    <property type="term" value="C:cytoplasm"/>
    <property type="evidence" value="ECO:0007669"/>
    <property type="project" value="UniProtKB-UniRule"/>
</dbReference>
<comment type="subcellular location">
    <subcellularLocation>
        <location evidence="9">Membrane</location>
        <topology evidence="9">Peripheral membrane protein</topology>
    </subcellularLocation>
    <subcellularLocation>
        <location evidence="9">Cytoplasm</location>
        <location evidence="9">Cytoskeleton</location>
        <location evidence="9">Microtubule organizing center</location>
        <location evidence="9">Centrosome</location>
    </subcellularLocation>
    <subcellularLocation>
        <location evidence="9">Cytoplasm</location>
        <location evidence="9">Cytoskeleton</location>
    </subcellularLocation>
    <text evidence="9">Forms an intramembrane hairpin-like structure in the membrane.</text>
</comment>
<keyword evidence="5 9" id="KW-0472">Membrane</keyword>
<dbReference type="FunFam" id="1.20.58.80:FF:000006">
    <property type="entry name" value="Spastin"/>
    <property type="match status" value="1"/>
</dbReference>
<dbReference type="EC" id="5.6.1.1" evidence="9"/>
<dbReference type="InterPro" id="IPR007330">
    <property type="entry name" value="MIT_dom"/>
</dbReference>
<dbReference type="GO" id="GO:0034214">
    <property type="term" value="P:protein hexamerization"/>
    <property type="evidence" value="ECO:0007669"/>
    <property type="project" value="UniProtKB-UniRule"/>
</dbReference>
<evidence type="ECO:0000256" key="11">
    <source>
        <dbReference type="SAM" id="MobiDB-lite"/>
    </source>
</evidence>
<dbReference type="GO" id="GO:0051013">
    <property type="term" value="P:microtubule severing"/>
    <property type="evidence" value="ECO:0007669"/>
    <property type="project" value="UniProtKB-UniRule"/>
</dbReference>
<keyword evidence="4 9" id="KW-0067">ATP-binding</keyword>
<feature type="topological domain" description="Cytoplasmic" evidence="9">
    <location>
        <begin position="111"/>
        <end position="746"/>
    </location>
</feature>
<dbReference type="InterPro" id="IPR017179">
    <property type="entry name" value="Spastin"/>
</dbReference>
<feature type="region of interest" description="Disordered" evidence="11">
    <location>
        <begin position="146"/>
        <end position="165"/>
    </location>
</feature>
<protein>
    <recommendedName>
        <fullName evidence="9">Spastin</fullName>
        <ecNumber evidence="9">5.6.1.1</ecNumber>
    </recommendedName>
</protein>
<dbReference type="GO" id="GO:0031117">
    <property type="term" value="P:positive regulation of microtubule depolymerization"/>
    <property type="evidence" value="ECO:0007669"/>
    <property type="project" value="UniProtKB-UniRule"/>
</dbReference>
<dbReference type="Pfam" id="PF00004">
    <property type="entry name" value="AAA"/>
    <property type="match status" value="1"/>
</dbReference>
<dbReference type="OMA" id="CNLASHE"/>
<dbReference type="Pfam" id="PF17862">
    <property type="entry name" value="AAA_lid_3"/>
    <property type="match status" value="1"/>
</dbReference>
<sequence>MSGPDSDELIARPWPYVRALRVWTASTSHAHAVIGCKIAGIYRGYETPGPMPRNKPNERARSPNGLKRKLKPEQRESPHRRNLRFASYPLLFIFGLLRFIVFQVWMLLSHAFWRVTDIKQKYAVDRSAAYASVETTVNGTHLTGVTIASNTDGKTGQSSPSGMMNDSSCKEANLLVKQKQHHKKAFEYISKALKIDEEDGGNKKLALDYYKKGINELENGIVIDCEKPGEEWDRAKRLREKMKTNLEMAKERLELLNVKIDFGQPEDDENLKGTMVKTSSSSSASSKTKAISSRTKPQTTTRPGFDKNKTAGSEVKKADTVQGKKLSSVGPSRKTLCDWHRENVAKKAKYALTQPQGNERISSPKMTHKTSVLPRSTHREGIRSRSPATPERRPATYAQRHSHGSESALTTCSRGRGLTRKDITNANHAPTNERAPSAVRLKINKLKNVDSKLAHRILDEIMDNGLPVKFEDIAGQEVAKQALEEIVILPSLRPELFTGLRAPARGLLLFGPPGNGKTMLAKAVAHESNATFFNISAATLTSKYVGEGEKLVKALFSVARELQPSVIFIDEIDSLLTERKEGEHEASRRLKTEFLLEFDGVTADPNERVLVMGATNRPQELDDAVLRRFVKRIYVTMPEAETRKVLLTRLLAKHHTPLTDGDLTQLAQMTDGYSGSDLTALAKDAALGPIRELGPTLVKSAAATEVRDIKLSDFQESIKHIRCSVQPHLLATYAQWNSVYGDVAAL</sequence>
<evidence type="ECO:0000313" key="16">
    <source>
        <dbReference type="Proteomes" id="UP000887568"/>
    </source>
</evidence>
<feature type="domain" description="AAA+ ATPase" evidence="13">
    <location>
        <begin position="503"/>
        <end position="639"/>
    </location>
</feature>
<comment type="function">
    <text evidence="9">ATP-dependent microtubule severing protein. Microtubule severing may promote reorganization of cellular microtubule arrays and the release of microtubules from the microtubule organizing center following nucleation.</text>
</comment>
<evidence type="ECO:0000259" key="13">
    <source>
        <dbReference type="SMART" id="SM00382"/>
    </source>
</evidence>
<keyword evidence="2 9" id="KW-0493">Microtubule</keyword>
<dbReference type="GO" id="GO:0008017">
    <property type="term" value="F:microtubule binding"/>
    <property type="evidence" value="ECO:0007669"/>
    <property type="project" value="UniProtKB-UniRule"/>
</dbReference>
<dbReference type="Gene3D" id="1.20.58.80">
    <property type="entry name" value="Phosphotransferase system, lactose/cellobiose-type IIA subunit"/>
    <property type="match status" value="1"/>
</dbReference>
<proteinExistence type="inferred from homology"/>
<evidence type="ECO:0000313" key="15">
    <source>
        <dbReference type="EnsemblMetazoa" id="XP_038073796.1"/>
    </source>
</evidence>
<comment type="subunit">
    <text evidence="9">Homohexamer. The homohexamer is stabilized by ATP-binding. The homohexamer may adopt a ring conformation through which microtubules pass prior to being severed. Interacts with microtubules.</text>
</comment>
<feature type="topological domain" description="Cytoplasmic" evidence="9">
    <location>
        <begin position="1"/>
        <end position="89"/>
    </location>
</feature>
<accession>A0A914BCR3</accession>
<evidence type="ECO:0000256" key="7">
    <source>
        <dbReference type="ARBA" id="ARBA00023235"/>
    </source>
</evidence>
<evidence type="ECO:0000256" key="5">
    <source>
        <dbReference type="ARBA" id="ARBA00023136"/>
    </source>
</evidence>
<dbReference type="SUPFAM" id="SSF52540">
    <property type="entry name" value="P-loop containing nucleoside triphosphate hydrolases"/>
    <property type="match status" value="1"/>
</dbReference>
<comment type="similarity">
    <text evidence="9">Belongs to the AAA ATPase family. Spastin subfamily.</text>
</comment>
<evidence type="ECO:0000256" key="8">
    <source>
        <dbReference type="ARBA" id="ARBA00036378"/>
    </source>
</evidence>
<name>A0A914BCR3_PATMI</name>
<feature type="compositionally biased region" description="Basic and acidic residues" evidence="11">
    <location>
        <begin position="304"/>
        <end position="319"/>
    </location>
</feature>
<dbReference type="InterPro" id="IPR050304">
    <property type="entry name" value="MT-severing_AAA_ATPase"/>
</dbReference>
<evidence type="ECO:0000256" key="6">
    <source>
        <dbReference type="ARBA" id="ARBA00023212"/>
    </source>
</evidence>
<dbReference type="InterPro" id="IPR036181">
    <property type="entry name" value="MIT_dom_sf"/>
</dbReference>
<feature type="intramembrane region" description="Helical" evidence="9">
    <location>
        <begin position="90"/>
        <end position="110"/>
    </location>
</feature>
<feature type="region of interest" description="Disordered" evidence="11">
    <location>
        <begin position="349"/>
        <end position="412"/>
    </location>
</feature>
<dbReference type="InterPro" id="IPR041569">
    <property type="entry name" value="AAA_lid_3"/>
</dbReference>
<evidence type="ECO:0000256" key="4">
    <source>
        <dbReference type="ARBA" id="ARBA00022840"/>
    </source>
</evidence>
<feature type="compositionally biased region" description="Polar residues" evidence="11">
    <location>
        <begin position="353"/>
        <end position="374"/>
    </location>
</feature>
<feature type="region of interest" description="Disordered" evidence="11">
    <location>
        <begin position="47"/>
        <end position="78"/>
    </location>
</feature>
<dbReference type="Gene3D" id="3.40.50.300">
    <property type="entry name" value="P-loop containing nucleotide triphosphate hydrolases"/>
    <property type="match status" value="1"/>
</dbReference>
<dbReference type="RefSeq" id="XP_038073796.1">
    <property type="nucleotide sequence ID" value="XM_038217868.1"/>
</dbReference>